<dbReference type="PROSITE" id="PS50048">
    <property type="entry name" value="ZN2_CY6_FUNGAL_2"/>
    <property type="match status" value="1"/>
</dbReference>
<evidence type="ECO:0000256" key="3">
    <source>
        <dbReference type="ARBA" id="ARBA00023015"/>
    </source>
</evidence>
<evidence type="ECO:0000256" key="1">
    <source>
        <dbReference type="ARBA" id="ARBA00004123"/>
    </source>
</evidence>
<evidence type="ECO:0000313" key="8">
    <source>
        <dbReference type="EMBL" id="OWP02316.1"/>
    </source>
</evidence>
<dbReference type="PANTHER" id="PTHR47338:SF20">
    <property type="entry name" value="ZN(II)2CYS6 TRANSCRIPTION FACTOR (EUROFUNG)"/>
    <property type="match status" value="1"/>
</dbReference>
<dbReference type="InterPro" id="IPR001138">
    <property type="entry name" value="Zn2Cys6_DnaBD"/>
</dbReference>
<comment type="subcellular location">
    <subcellularLocation>
        <location evidence="1">Nucleus</location>
    </subcellularLocation>
</comment>
<keyword evidence="9" id="KW-1185">Reference proteome</keyword>
<evidence type="ECO:0000256" key="6">
    <source>
        <dbReference type="SAM" id="Phobius"/>
    </source>
</evidence>
<dbReference type="SUPFAM" id="SSF57701">
    <property type="entry name" value="Zn2/Cys6 DNA-binding domain"/>
    <property type="match status" value="1"/>
</dbReference>
<keyword evidence="4" id="KW-0804">Transcription</keyword>
<dbReference type="OrthoDB" id="3862662at2759"/>
<dbReference type="SMART" id="SM00066">
    <property type="entry name" value="GAL4"/>
    <property type="match status" value="1"/>
</dbReference>
<dbReference type="STRING" id="503106.A0A218Z523"/>
<dbReference type="GO" id="GO:0005634">
    <property type="term" value="C:nucleus"/>
    <property type="evidence" value="ECO:0007669"/>
    <property type="project" value="UniProtKB-SubCell"/>
</dbReference>
<sequence length="828" mass="90455">MDVTYVSEAASGYALHYICFLEAQTSFLLCLIALFTLCGRISCIGAWDRFGFFFLGAIGVVVWMGSALFFGLLFVFCQTVIGVLVTITALHDPSQGFMIKAIFMPIFPHNQRQVCQALHLPQNRRRWINQLGKRLVYLLLPKTSSAKAILVIRSAYTGFIMMLQSLCTVQSISLTKIVSSTRSTHVSSILVYGLSASCRASRQNGLLGLESPHLPILILGPETRLLHPRCQNEAANAPHETMSLSYGPPGGTPNSHGAQEYLGPKANQACMSCRKQKRKCNKALPACSLCERMQRACDYSNDAPAPTSDDFNALRMKVMELEATLNSRNCLMGASTSYATPSSAVSVSVSDSMGHHLPSYTPPQDIPWQGIQNRFPALAFLDSNTFKYGGIAIPKPTIEIPVDALQILGDGATVQDTITNYFDTVHKWMPIVSQKRLTRNMANPMWEAGPDLALLFLCMKLITSRPQDGIESSQNAVYLSAKRFVALMEAAGTASLLVLQANLLVTWFEYGQAIYPAASLSAGWCVRYGNMLGINGSSEAAQLLGRPSTWIEQEERTRTWWGVLLADRIVSIGSQGYILNSQEPSKDAPLPIHDYAWDVGEMSASPQHSVSTPISEPSSPFPRLCQASVMMGRILQHHYGEPAPEEKDRFAAAADLYTDVSSLIRTLNDEVAASKDILSLASPLALAYSSFCVLCDRYSCPAQQQERCQPSTTPEGAAMQAQAGEGLRSVAASIIEFAEQLNAATPLGPDLDRVSPAIMDCMYSAAANYAWMVRESGEESCQMALESMRHSLRRLGGRWRCAAEYLRILEAQEFTYAVGGAGSGNILA</sequence>
<dbReference type="GO" id="GO:0000981">
    <property type="term" value="F:DNA-binding transcription factor activity, RNA polymerase II-specific"/>
    <property type="evidence" value="ECO:0007669"/>
    <property type="project" value="InterPro"/>
</dbReference>
<dbReference type="InterPro" id="IPR036864">
    <property type="entry name" value="Zn2-C6_fun-type_DNA-bd_sf"/>
</dbReference>
<organism evidence="8 9">
    <name type="scientific">Diplocarpon coronariae</name>
    <dbReference type="NCBI Taxonomy" id="2795749"/>
    <lineage>
        <taxon>Eukaryota</taxon>
        <taxon>Fungi</taxon>
        <taxon>Dikarya</taxon>
        <taxon>Ascomycota</taxon>
        <taxon>Pezizomycotina</taxon>
        <taxon>Leotiomycetes</taxon>
        <taxon>Helotiales</taxon>
        <taxon>Drepanopezizaceae</taxon>
        <taxon>Diplocarpon</taxon>
    </lineage>
</organism>
<evidence type="ECO:0000259" key="7">
    <source>
        <dbReference type="PROSITE" id="PS50048"/>
    </source>
</evidence>
<dbReference type="Pfam" id="PF04082">
    <property type="entry name" value="Fungal_trans"/>
    <property type="match status" value="1"/>
</dbReference>
<proteinExistence type="predicted"/>
<evidence type="ECO:0000256" key="2">
    <source>
        <dbReference type="ARBA" id="ARBA00022723"/>
    </source>
</evidence>
<reference evidence="8 9" key="1">
    <citation type="submission" date="2017-04" db="EMBL/GenBank/DDBJ databases">
        <title>Draft genome sequence of Marssonina coronaria NL1: causal agent of apple blotch.</title>
        <authorList>
            <person name="Cheng Q."/>
        </authorList>
    </citation>
    <scope>NUCLEOTIDE SEQUENCE [LARGE SCALE GENOMIC DNA]</scope>
    <source>
        <strain evidence="8 9">NL1</strain>
    </source>
</reference>
<evidence type="ECO:0000313" key="9">
    <source>
        <dbReference type="Proteomes" id="UP000242519"/>
    </source>
</evidence>
<keyword evidence="2" id="KW-0479">Metal-binding</keyword>
<feature type="domain" description="Zn(2)-C6 fungal-type" evidence="7">
    <location>
        <begin position="269"/>
        <end position="299"/>
    </location>
</feature>
<feature type="transmembrane region" description="Helical" evidence="6">
    <location>
        <begin position="50"/>
        <end position="76"/>
    </location>
</feature>
<evidence type="ECO:0000256" key="5">
    <source>
        <dbReference type="ARBA" id="ARBA00023242"/>
    </source>
</evidence>
<dbReference type="GO" id="GO:0008270">
    <property type="term" value="F:zinc ion binding"/>
    <property type="evidence" value="ECO:0007669"/>
    <property type="project" value="InterPro"/>
</dbReference>
<dbReference type="InterPro" id="IPR007219">
    <property type="entry name" value="XnlR_reg_dom"/>
</dbReference>
<protein>
    <recommendedName>
        <fullName evidence="7">Zn(2)-C6 fungal-type domain-containing protein</fullName>
    </recommendedName>
</protein>
<keyword evidence="5" id="KW-0539">Nucleus</keyword>
<dbReference type="PANTHER" id="PTHR47338">
    <property type="entry name" value="ZN(II)2CYS6 TRANSCRIPTION FACTOR (EUROFUNG)-RELATED"/>
    <property type="match status" value="1"/>
</dbReference>
<keyword evidence="6" id="KW-0812">Transmembrane</keyword>
<comment type="caution">
    <text evidence="8">The sequence shown here is derived from an EMBL/GenBank/DDBJ whole genome shotgun (WGS) entry which is preliminary data.</text>
</comment>
<dbReference type="CDD" id="cd00067">
    <property type="entry name" value="GAL4"/>
    <property type="match status" value="1"/>
</dbReference>
<dbReference type="EMBL" id="MZNU01000240">
    <property type="protein sequence ID" value="OWP02316.1"/>
    <property type="molecule type" value="Genomic_DNA"/>
</dbReference>
<keyword evidence="3" id="KW-0805">Transcription regulation</keyword>
<evidence type="ECO:0000256" key="4">
    <source>
        <dbReference type="ARBA" id="ARBA00023163"/>
    </source>
</evidence>
<dbReference type="InParanoid" id="A0A218Z523"/>
<feature type="transmembrane region" description="Helical" evidence="6">
    <location>
        <begin position="14"/>
        <end position="38"/>
    </location>
</feature>
<keyword evidence="6" id="KW-0472">Membrane</keyword>
<accession>A0A218Z523</accession>
<dbReference type="CDD" id="cd12148">
    <property type="entry name" value="fungal_TF_MHR"/>
    <property type="match status" value="1"/>
</dbReference>
<dbReference type="GO" id="GO:0003677">
    <property type="term" value="F:DNA binding"/>
    <property type="evidence" value="ECO:0007669"/>
    <property type="project" value="InterPro"/>
</dbReference>
<dbReference type="Proteomes" id="UP000242519">
    <property type="component" value="Unassembled WGS sequence"/>
</dbReference>
<gene>
    <name evidence="8" type="ORF">B2J93_1278</name>
</gene>
<dbReference type="Pfam" id="PF00172">
    <property type="entry name" value="Zn_clus"/>
    <property type="match status" value="1"/>
</dbReference>
<dbReference type="Gene3D" id="4.10.240.10">
    <property type="entry name" value="Zn(2)-C6 fungal-type DNA-binding domain"/>
    <property type="match status" value="1"/>
</dbReference>
<dbReference type="InterPro" id="IPR050815">
    <property type="entry name" value="TF_fung"/>
</dbReference>
<dbReference type="AlphaFoldDB" id="A0A218Z523"/>
<dbReference type="GO" id="GO:0006351">
    <property type="term" value="P:DNA-templated transcription"/>
    <property type="evidence" value="ECO:0007669"/>
    <property type="project" value="InterPro"/>
</dbReference>
<name>A0A218Z523_9HELO</name>
<keyword evidence="6" id="KW-1133">Transmembrane helix</keyword>
<dbReference type="PROSITE" id="PS00463">
    <property type="entry name" value="ZN2_CY6_FUNGAL_1"/>
    <property type="match status" value="1"/>
</dbReference>